<feature type="compositionally biased region" description="Polar residues" evidence="2">
    <location>
        <begin position="141"/>
        <end position="152"/>
    </location>
</feature>
<dbReference type="Proteomes" id="UP000714275">
    <property type="component" value="Unassembled WGS sequence"/>
</dbReference>
<feature type="region of interest" description="Disordered" evidence="2">
    <location>
        <begin position="102"/>
        <end position="175"/>
    </location>
</feature>
<sequence length="304" mass="33391">MFRSLLRFPTKPHGHEDAEKELVKVMDLFSKYPSHLVETDKTEFKNEYERLQREIRLYKAGESTAKLRNVDIMLDDCRALKCKVKKTIDDRRVASVRGEVSAPTGVGGLGGHQKLNPPARDALETKSSHSNQPPNVKTIPSFPTTSASTLVTDKTRFKPQSEGVPSVKPRSGLPQSQHIPVSANLKQAISQVTSGTSCEVDSMVMMGTNAKCPTMNIDSPDCAGAKILSHGPQVAQQVPQPARPRRAVGRRPRQQPRNFMKGNYSSNSSMILCGSSVMGATLNINARNSSGAVFHHDNHLKRVQ</sequence>
<protein>
    <submittedName>
        <fullName evidence="3">Uncharacterized protein</fullName>
    </submittedName>
</protein>
<organism evidence="3 4">
    <name type="scientific">Suillus placidus</name>
    <dbReference type="NCBI Taxonomy" id="48579"/>
    <lineage>
        <taxon>Eukaryota</taxon>
        <taxon>Fungi</taxon>
        <taxon>Dikarya</taxon>
        <taxon>Basidiomycota</taxon>
        <taxon>Agaricomycotina</taxon>
        <taxon>Agaricomycetes</taxon>
        <taxon>Agaricomycetidae</taxon>
        <taxon>Boletales</taxon>
        <taxon>Suillineae</taxon>
        <taxon>Suillaceae</taxon>
        <taxon>Suillus</taxon>
    </lineage>
</organism>
<feature type="coiled-coil region" evidence="1">
    <location>
        <begin position="34"/>
        <end position="61"/>
    </location>
</feature>
<feature type="compositionally biased region" description="Low complexity" evidence="2">
    <location>
        <begin position="231"/>
        <end position="240"/>
    </location>
</feature>
<proteinExistence type="predicted"/>
<evidence type="ECO:0000256" key="2">
    <source>
        <dbReference type="SAM" id="MobiDB-lite"/>
    </source>
</evidence>
<dbReference type="EMBL" id="JABBWD010000052">
    <property type="protein sequence ID" value="KAG1772590.1"/>
    <property type="molecule type" value="Genomic_DNA"/>
</dbReference>
<name>A0A9P7CZX3_9AGAM</name>
<dbReference type="AlphaFoldDB" id="A0A9P7CZX3"/>
<comment type="caution">
    <text evidence="3">The sequence shown here is derived from an EMBL/GenBank/DDBJ whole genome shotgun (WGS) entry which is preliminary data.</text>
</comment>
<gene>
    <name evidence="3" type="ORF">EV702DRAFT_1133416</name>
</gene>
<reference evidence="3" key="1">
    <citation type="journal article" date="2020" name="New Phytol.">
        <title>Comparative genomics reveals dynamic genome evolution in host specialist ectomycorrhizal fungi.</title>
        <authorList>
            <person name="Lofgren L.A."/>
            <person name="Nguyen N.H."/>
            <person name="Vilgalys R."/>
            <person name="Ruytinx J."/>
            <person name="Liao H.L."/>
            <person name="Branco S."/>
            <person name="Kuo A."/>
            <person name="LaButti K."/>
            <person name="Lipzen A."/>
            <person name="Andreopoulos W."/>
            <person name="Pangilinan J."/>
            <person name="Riley R."/>
            <person name="Hundley H."/>
            <person name="Na H."/>
            <person name="Barry K."/>
            <person name="Grigoriev I.V."/>
            <person name="Stajich J.E."/>
            <person name="Kennedy P.G."/>
        </authorList>
    </citation>
    <scope>NUCLEOTIDE SEQUENCE</scope>
    <source>
        <strain evidence="3">DOB743</strain>
    </source>
</reference>
<feature type="region of interest" description="Disordered" evidence="2">
    <location>
        <begin position="231"/>
        <end position="263"/>
    </location>
</feature>
<evidence type="ECO:0000256" key="1">
    <source>
        <dbReference type="SAM" id="Coils"/>
    </source>
</evidence>
<accession>A0A9P7CZX3</accession>
<dbReference type="OrthoDB" id="2673025at2759"/>
<keyword evidence="4" id="KW-1185">Reference proteome</keyword>
<keyword evidence="1" id="KW-0175">Coiled coil</keyword>
<evidence type="ECO:0000313" key="3">
    <source>
        <dbReference type="EMBL" id="KAG1772590.1"/>
    </source>
</evidence>
<feature type="compositionally biased region" description="Basic residues" evidence="2">
    <location>
        <begin position="243"/>
        <end position="254"/>
    </location>
</feature>
<evidence type="ECO:0000313" key="4">
    <source>
        <dbReference type="Proteomes" id="UP000714275"/>
    </source>
</evidence>